<name>A0A813I1B5_POLGL</name>
<sequence length="312" mass="35131">MKVLSGSLDLLMASAVRLFVPRLGLRPSRARVQMLRTPLLLIVLLLSFVTSADAYGGKKKSKFMAAYPFLFKFFLFWWCVFVFGVMFVYISDHLMFRKFGPAKVRWSAEHVFKGSASRETYWSQVADPSKWSMQHPILQTADIRMVKCTAPEKKPEKPEKKEETTEEEEEAKVETVEGEPLAKLEPIPMGPLKAGLGMIFRHKADSEVRAGSFFCTRECSELEAPSSGPWRLVMRTVETGAGYPFLANTEVSQVEMWPAAEDGSIRCKLTGSADLTSRVFRWWAGLQSGSMKAAEMYLQSVEELVGASKKKD</sequence>
<feature type="transmembrane region" description="Helical" evidence="2">
    <location>
        <begin position="69"/>
        <end position="90"/>
    </location>
</feature>
<feature type="region of interest" description="Disordered" evidence="1">
    <location>
        <begin position="149"/>
        <end position="177"/>
    </location>
</feature>
<keyword evidence="4" id="KW-1185">Reference proteome</keyword>
<accession>A0A813I1B5</accession>
<evidence type="ECO:0000313" key="3">
    <source>
        <dbReference type="EMBL" id="CAE8643434.1"/>
    </source>
</evidence>
<reference evidence="3" key="1">
    <citation type="submission" date="2021-02" db="EMBL/GenBank/DDBJ databases">
        <authorList>
            <person name="Dougan E. K."/>
            <person name="Rhodes N."/>
            <person name="Thang M."/>
            <person name="Chan C."/>
        </authorList>
    </citation>
    <scope>NUCLEOTIDE SEQUENCE</scope>
</reference>
<organism evidence="3 4">
    <name type="scientific">Polarella glacialis</name>
    <name type="common">Dinoflagellate</name>
    <dbReference type="NCBI Taxonomy" id="89957"/>
    <lineage>
        <taxon>Eukaryota</taxon>
        <taxon>Sar</taxon>
        <taxon>Alveolata</taxon>
        <taxon>Dinophyceae</taxon>
        <taxon>Suessiales</taxon>
        <taxon>Suessiaceae</taxon>
        <taxon>Polarella</taxon>
    </lineage>
</organism>
<gene>
    <name evidence="3" type="ORF">PGLA1383_LOCUS57777</name>
</gene>
<evidence type="ECO:0000313" key="4">
    <source>
        <dbReference type="Proteomes" id="UP000654075"/>
    </source>
</evidence>
<dbReference type="AlphaFoldDB" id="A0A813I1B5"/>
<evidence type="ECO:0000256" key="2">
    <source>
        <dbReference type="SAM" id="Phobius"/>
    </source>
</evidence>
<feature type="compositionally biased region" description="Basic and acidic residues" evidence="1">
    <location>
        <begin position="150"/>
        <end position="163"/>
    </location>
</feature>
<dbReference type="Proteomes" id="UP000654075">
    <property type="component" value="Unassembled WGS sequence"/>
</dbReference>
<evidence type="ECO:0000256" key="1">
    <source>
        <dbReference type="SAM" id="MobiDB-lite"/>
    </source>
</evidence>
<keyword evidence="2" id="KW-0812">Transmembrane</keyword>
<protein>
    <submittedName>
        <fullName evidence="3">Uncharacterized protein</fullName>
    </submittedName>
</protein>
<dbReference type="OrthoDB" id="414454at2759"/>
<proteinExistence type="predicted"/>
<comment type="caution">
    <text evidence="3">The sequence shown here is derived from an EMBL/GenBank/DDBJ whole genome shotgun (WGS) entry which is preliminary data.</text>
</comment>
<feature type="transmembrane region" description="Helical" evidence="2">
    <location>
        <begin position="39"/>
        <end position="57"/>
    </location>
</feature>
<dbReference type="EMBL" id="CAJNNV010033357">
    <property type="protein sequence ID" value="CAE8643434.1"/>
    <property type="molecule type" value="Genomic_DNA"/>
</dbReference>
<keyword evidence="2" id="KW-0472">Membrane</keyword>
<keyword evidence="2" id="KW-1133">Transmembrane helix</keyword>